<accession>C9SHH0</accession>
<feature type="compositionally biased region" description="Basic and acidic residues" evidence="1">
    <location>
        <begin position="252"/>
        <end position="273"/>
    </location>
</feature>
<proteinExistence type="predicted"/>
<dbReference type="AlphaFoldDB" id="C9SHH0"/>
<name>C9SHH0_VERA1</name>
<feature type="compositionally biased region" description="Basic and acidic residues" evidence="1">
    <location>
        <begin position="114"/>
        <end position="125"/>
    </location>
</feature>
<protein>
    <submittedName>
        <fullName evidence="2">Predicted protein</fullName>
    </submittedName>
</protein>
<dbReference type="HOGENOM" id="CLU_406634_0_0_1"/>
<evidence type="ECO:0000256" key="1">
    <source>
        <dbReference type="SAM" id="MobiDB-lite"/>
    </source>
</evidence>
<evidence type="ECO:0000313" key="2">
    <source>
        <dbReference type="EMBL" id="EEY18393.1"/>
    </source>
</evidence>
<sequence>MAMIQGRLLHSHEQSFLDNAGTLGAGVGLAGAAAYAASRRNAAGAFSSEDVEPKDRPTGSASRDVDYVDPEIVHRTIKPAIDPQYGDLLPLPPSEPGSPRKDESDEELPALPDSRPETPPEERNKLRQKPSHTRRRSAVDTPSKSPSRTAIPIQLRLGQRSNPSSPAYHKSSPVASPIAAPVPEPTTPRRPTSWDNSREIKPLYLLEHARQGQMDPEIDLPELPPSEASSRESPSPFAQTDDDLAAWDVLYPEEHGLRLDTDIPEALPKDRAGSQESTPKATRRELDADAIYPLALDDAPLPSSQAKSLDSMVSQDDLIDLPPLPSNPSGPDSEQEPGPVEPMSKDRSSYLLHSTPPSLRDIAERDWSRTSPDQSPSRDAAVDVQDGEKKRSSGLWSAAAGVAAGGLAALGLFGSSDKKGETPATEDDRKDETAEGQDEWASTPSKKKKGKKGKKAKEEVAEDVFTPVPEDLPTPVPEVLSAPVPEPDIVPAQSADDVGETKASKKSKKKGKKNASAEPEPESAAPLETVEETPRAVPEELPNSEPPVEDVVAIDVSDAIAEAAAPAAENVLDEPKSAKKKKKKGKKSQALDSELQAPTEVVDESSRTILDLDDAPAAEIPAAETIPAEPPLGNAAVAEVVPEAAITEANIPVGEELVEEPKSPRRARKSRRRRRH</sequence>
<dbReference type="GeneID" id="9530110"/>
<gene>
    <name evidence="2" type="ORF">VDBG_04502</name>
</gene>
<dbReference type="RefSeq" id="XP_003004896.1">
    <property type="nucleotide sequence ID" value="XM_003004850.1"/>
</dbReference>
<dbReference type="STRING" id="526221.C9SHH0"/>
<organism evidence="3">
    <name type="scientific">Verticillium alfalfae (strain VaMs.102 / ATCC MYA-4576 / FGSC 10136)</name>
    <name type="common">Verticillium wilt of alfalfa</name>
    <name type="synonym">Verticillium albo-atrum</name>
    <dbReference type="NCBI Taxonomy" id="526221"/>
    <lineage>
        <taxon>Eukaryota</taxon>
        <taxon>Fungi</taxon>
        <taxon>Dikarya</taxon>
        <taxon>Ascomycota</taxon>
        <taxon>Pezizomycotina</taxon>
        <taxon>Sordariomycetes</taxon>
        <taxon>Hypocreomycetidae</taxon>
        <taxon>Glomerellales</taxon>
        <taxon>Plectosphaerellaceae</taxon>
        <taxon>Verticillium</taxon>
    </lineage>
</organism>
<feature type="compositionally biased region" description="Basic residues" evidence="1">
    <location>
        <begin position="664"/>
        <end position="676"/>
    </location>
</feature>
<feature type="compositionally biased region" description="Low complexity" evidence="1">
    <location>
        <begin position="549"/>
        <end position="570"/>
    </location>
</feature>
<feature type="compositionally biased region" description="Polar residues" evidence="1">
    <location>
        <begin position="302"/>
        <end position="314"/>
    </location>
</feature>
<feature type="compositionally biased region" description="Basic and acidic residues" evidence="1">
    <location>
        <begin position="416"/>
        <end position="433"/>
    </location>
</feature>
<feature type="compositionally biased region" description="Basic residues" evidence="1">
    <location>
        <begin position="445"/>
        <end position="455"/>
    </location>
</feature>
<feature type="compositionally biased region" description="Low complexity" evidence="1">
    <location>
        <begin position="514"/>
        <end position="526"/>
    </location>
</feature>
<reference evidence="3" key="1">
    <citation type="journal article" date="2011" name="PLoS Pathog.">
        <title>Comparative genomics yields insights into niche adaptation of plant vascular wilt pathogens.</title>
        <authorList>
            <person name="Klosterman S.J."/>
            <person name="Subbarao K.V."/>
            <person name="Kang S."/>
            <person name="Veronese P."/>
            <person name="Gold S.E."/>
            <person name="Thomma B.P.H.J."/>
            <person name="Chen Z."/>
            <person name="Henrissat B."/>
            <person name="Lee Y.-H."/>
            <person name="Park J."/>
            <person name="Garcia-Pedrajas M.D."/>
            <person name="Barbara D.J."/>
            <person name="Anchieta A."/>
            <person name="de Jonge R."/>
            <person name="Santhanam P."/>
            <person name="Maruthachalam K."/>
            <person name="Atallah Z."/>
            <person name="Amyotte S.G."/>
            <person name="Paz Z."/>
            <person name="Inderbitzin P."/>
            <person name="Hayes R.J."/>
            <person name="Heiman D.I."/>
            <person name="Young S."/>
            <person name="Zeng Q."/>
            <person name="Engels R."/>
            <person name="Galagan J."/>
            <person name="Cuomo C.A."/>
            <person name="Dobinson K.F."/>
            <person name="Ma L.-J."/>
        </authorList>
    </citation>
    <scope>NUCLEOTIDE SEQUENCE [LARGE SCALE GENOMIC DNA]</scope>
    <source>
        <strain evidence="3">VaMs.102 / ATCC MYA-4576 / FGSC 10136</strain>
    </source>
</reference>
<dbReference type="Proteomes" id="UP000008698">
    <property type="component" value="Unassembled WGS sequence"/>
</dbReference>
<keyword evidence="3" id="KW-1185">Reference proteome</keyword>
<feature type="region of interest" description="Disordered" evidence="1">
    <location>
        <begin position="38"/>
        <end position="396"/>
    </location>
</feature>
<feature type="compositionally biased region" description="Basic residues" evidence="1">
    <location>
        <begin position="504"/>
        <end position="513"/>
    </location>
</feature>
<feature type="region of interest" description="Disordered" evidence="1">
    <location>
        <begin position="412"/>
        <end position="607"/>
    </location>
</feature>
<feature type="compositionally biased region" description="Basic and acidic residues" evidence="1">
    <location>
        <begin position="51"/>
        <end position="74"/>
    </location>
</feature>
<feature type="compositionally biased region" description="Basic residues" evidence="1">
    <location>
        <begin position="126"/>
        <end position="136"/>
    </location>
</feature>
<feature type="compositionally biased region" description="Basic residues" evidence="1">
    <location>
        <begin position="578"/>
        <end position="587"/>
    </location>
</feature>
<dbReference type="eggNOG" id="ENOG502QRYC">
    <property type="taxonomic scope" value="Eukaryota"/>
</dbReference>
<feature type="region of interest" description="Disordered" evidence="1">
    <location>
        <begin position="649"/>
        <end position="676"/>
    </location>
</feature>
<dbReference type="KEGG" id="val:VDBG_04502"/>
<feature type="compositionally biased region" description="Low complexity" evidence="1">
    <location>
        <begin position="225"/>
        <end position="236"/>
    </location>
</feature>
<dbReference type="EMBL" id="DS985218">
    <property type="protein sequence ID" value="EEY18393.1"/>
    <property type="molecule type" value="Genomic_DNA"/>
</dbReference>
<evidence type="ECO:0000313" key="3">
    <source>
        <dbReference type="Proteomes" id="UP000008698"/>
    </source>
</evidence>
<dbReference type="OrthoDB" id="5365701at2759"/>